<dbReference type="Gene3D" id="3.30.380.10">
    <property type="entry name" value="MS2 Viral Coat Protein"/>
    <property type="match status" value="1"/>
</dbReference>
<gene>
    <name evidence="4" type="primary">SRR6960802_2_2</name>
</gene>
<evidence type="ECO:0000256" key="2">
    <source>
        <dbReference type="ARBA" id="ARBA00022561"/>
    </source>
</evidence>
<dbReference type="GO" id="GO:0005198">
    <property type="term" value="F:structural molecule activity"/>
    <property type="evidence" value="ECO:0007669"/>
    <property type="project" value="InterPro"/>
</dbReference>
<organism evidence="4 5">
    <name type="scientific">ssRNA phage SRR6960802_2</name>
    <dbReference type="NCBI Taxonomy" id="2786608"/>
    <lineage>
        <taxon>Viruses</taxon>
        <taxon>Riboviria</taxon>
        <taxon>Orthornavirae</taxon>
        <taxon>Lenarviricota</taxon>
        <taxon>Leviviricetes</taxon>
        <taxon>Norzivirales</taxon>
        <taxon>Fiersviridae</taxon>
        <taxon>Mintuvirus</taxon>
        <taxon>Mintuvirus borborovivens</taxon>
        <taxon>Nahrudavirus borborovivens</taxon>
    </lineage>
</organism>
<dbReference type="KEGG" id="vg:80398670"/>
<proteinExistence type="predicted"/>
<keyword evidence="3" id="KW-0946">Virion</keyword>
<evidence type="ECO:0000313" key="4">
    <source>
        <dbReference type="EMBL" id="DAD52629.1"/>
    </source>
</evidence>
<dbReference type="InterPro" id="IPR002703">
    <property type="entry name" value="Levivir_coat"/>
</dbReference>
<protein>
    <submittedName>
        <fullName evidence="4">Coat protein</fullName>
    </submittedName>
</protein>
<dbReference type="InterPro" id="IPR015954">
    <property type="entry name" value="Phage_RNA-type_capsid"/>
</dbReference>
<keyword evidence="5" id="KW-1185">Reference proteome</keyword>
<dbReference type="Pfam" id="PF01819">
    <property type="entry name" value="Levi_coat"/>
    <property type="match status" value="1"/>
</dbReference>
<dbReference type="RefSeq" id="YP_010769605.1">
    <property type="nucleotide sequence ID" value="NC_074024.1"/>
</dbReference>
<sequence length="133" mass="13973">MPALQSISILDRAATPVAHVFQPRDVSGGVGLVVNSTGVSVGEERLTVSMRKAASKFRGKLALAVPVVVNETINGVTRPSVVRTAYANIEVTFDETSSTQERTDIIGMLADALGTSKTLVHKCFVGLEGVYGA</sequence>
<dbReference type="Proteomes" id="UP000676154">
    <property type="component" value="Segment"/>
</dbReference>
<comment type="subcellular location">
    <subcellularLocation>
        <location evidence="1">Virion</location>
    </subcellularLocation>
</comment>
<evidence type="ECO:0000256" key="1">
    <source>
        <dbReference type="ARBA" id="ARBA00004328"/>
    </source>
</evidence>
<accession>A0A8S5L5G1</accession>
<dbReference type="SUPFAM" id="SSF55405">
    <property type="entry name" value="RNA bacteriophage capsid protein"/>
    <property type="match status" value="1"/>
</dbReference>
<keyword evidence="2 4" id="KW-0167">Capsid protein</keyword>
<dbReference type="GO" id="GO:0019028">
    <property type="term" value="C:viral capsid"/>
    <property type="evidence" value="ECO:0007669"/>
    <property type="project" value="UniProtKB-KW"/>
</dbReference>
<reference evidence="4" key="1">
    <citation type="submission" date="2020-09" db="EMBL/GenBank/DDBJ databases">
        <title>Leviviricetes taxonomy.</title>
        <authorList>
            <person name="Stockdale S.R."/>
            <person name="Callanan J."/>
            <person name="Adriaenssens E.M."/>
            <person name="Kuhn J.H."/>
            <person name="Rumnieks J."/>
            <person name="Shkoporov A."/>
            <person name="Draper L.A."/>
            <person name="Ross P."/>
            <person name="Hill C."/>
        </authorList>
    </citation>
    <scope>NUCLEOTIDE SEQUENCE</scope>
</reference>
<name>A0A8S5L5G1_9VIRU</name>
<evidence type="ECO:0000256" key="3">
    <source>
        <dbReference type="ARBA" id="ARBA00022844"/>
    </source>
</evidence>
<dbReference type="GeneID" id="80398670"/>
<dbReference type="EMBL" id="BK014160">
    <property type="protein sequence ID" value="DAD52629.1"/>
    <property type="molecule type" value="Genomic_RNA"/>
</dbReference>
<evidence type="ECO:0000313" key="5">
    <source>
        <dbReference type="Proteomes" id="UP000676154"/>
    </source>
</evidence>